<evidence type="ECO:0000313" key="1">
    <source>
        <dbReference type="EMBL" id="GJD94978.1"/>
    </source>
</evidence>
<comment type="caution">
    <text evidence="1">The sequence shown here is derived from an EMBL/GenBank/DDBJ whole genome shotgun (WGS) entry which is preliminary data.</text>
</comment>
<accession>A0ABQ4RXQ7</accession>
<evidence type="ECO:0000313" key="2">
    <source>
        <dbReference type="Proteomes" id="UP001055125"/>
    </source>
</evidence>
<dbReference type="EMBL" id="BPQP01000032">
    <property type="protein sequence ID" value="GJD94978.1"/>
    <property type="molecule type" value="Genomic_DNA"/>
</dbReference>
<reference evidence="1" key="2">
    <citation type="submission" date="2021-08" db="EMBL/GenBank/DDBJ databases">
        <authorList>
            <person name="Tani A."/>
            <person name="Ola A."/>
            <person name="Ogura Y."/>
            <person name="Katsura K."/>
            <person name="Hayashi T."/>
        </authorList>
    </citation>
    <scope>NUCLEOTIDE SEQUENCE</scope>
    <source>
        <strain evidence="1">DSM 19015</strain>
    </source>
</reference>
<sequence length="59" mass="6277">MGSHRSSAARRDRVVQAFRRFALTGRSRMAIDAASPTDAGLSPPVGFAIAPITFAFPDT</sequence>
<proteinExistence type="predicted"/>
<dbReference type="Proteomes" id="UP001055125">
    <property type="component" value="Unassembled WGS sequence"/>
</dbReference>
<protein>
    <submittedName>
        <fullName evidence="1">Uncharacterized protein</fullName>
    </submittedName>
</protein>
<name>A0ABQ4RXQ7_9HYPH</name>
<organism evidence="1 2">
    <name type="scientific">Methylobacterium iners</name>
    <dbReference type="NCBI Taxonomy" id="418707"/>
    <lineage>
        <taxon>Bacteria</taxon>
        <taxon>Pseudomonadati</taxon>
        <taxon>Pseudomonadota</taxon>
        <taxon>Alphaproteobacteria</taxon>
        <taxon>Hyphomicrobiales</taxon>
        <taxon>Methylobacteriaceae</taxon>
        <taxon>Methylobacterium</taxon>
    </lineage>
</organism>
<reference evidence="1" key="1">
    <citation type="journal article" date="2021" name="Front. Microbiol.">
        <title>Comprehensive Comparative Genomics and Phenotyping of Methylobacterium Species.</title>
        <authorList>
            <person name="Alessa O."/>
            <person name="Ogura Y."/>
            <person name="Fujitani Y."/>
            <person name="Takami H."/>
            <person name="Hayashi T."/>
            <person name="Sahin N."/>
            <person name="Tani A."/>
        </authorList>
    </citation>
    <scope>NUCLEOTIDE SEQUENCE</scope>
    <source>
        <strain evidence="1">DSM 19015</strain>
    </source>
</reference>
<gene>
    <name evidence="1" type="ORF">OCOJLMKI_2186</name>
</gene>
<keyword evidence="2" id="KW-1185">Reference proteome</keyword>